<name>A0AAW1WG34_RUBAR</name>
<dbReference type="InterPro" id="IPR002317">
    <property type="entry name" value="Ser-tRNA-ligase_type_1"/>
</dbReference>
<keyword evidence="2" id="KW-1185">Reference proteome</keyword>
<organism evidence="1 2">
    <name type="scientific">Rubus argutus</name>
    <name type="common">Southern blackberry</name>
    <dbReference type="NCBI Taxonomy" id="59490"/>
    <lineage>
        <taxon>Eukaryota</taxon>
        <taxon>Viridiplantae</taxon>
        <taxon>Streptophyta</taxon>
        <taxon>Embryophyta</taxon>
        <taxon>Tracheophyta</taxon>
        <taxon>Spermatophyta</taxon>
        <taxon>Magnoliopsida</taxon>
        <taxon>eudicotyledons</taxon>
        <taxon>Gunneridae</taxon>
        <taxon>Pentapetalae</taxon>
        <taxon>rosids</taxon>
        <taxon>fabids</taxon>
        <taxon>Rosales</taxon>
        <taxon>Rosaceae</taxon>
        <taxon>Rosoideae</taxon>
        <taxon>Rosoideae incertae sedis</taxon>
        <taxon>Rubus</taxon>
    </lineage>
</organism>
<sequence>MNEAEVREAFTQLNSKLEKIGNLVHDSVEISHDEADNFVIRSWDEKQMQPRLKSHVQLVELLEIADLKRGIDSTCFEDQHTYTLMEDVIYMSF</sequence>
<gene>
    <name evidence="1" type="ORF">M0R45_032039</name>
</gene>
<proteinExistence type="predicted"/>
<dbReference type="GO" id="GO:0006434">
    <property type="term" value="P:seryl-tRNA aminoacylation"/>
    <property type="evidence" value="ECO:0007669"/>
    <property type="project" value="InterPro"/>
</dbReference>
<dbReference type="PANTHER" id="PTHR11778">
    <property type="entry name" value="SERYL-TRNA SYNTHETASE"/>
    <property type="match status" value="1"/>
</dbReference>
<dbReference type="AlphaFoldDB" id="A0AAW1WG34"/>
<dbReference type="InterPro" id="IPR045864">
    <property type="entry name" value="aa-tRNA-synth_II/BPL/LPL"/>
</dbReference>
<dbReference type="GO" id="GO:0005524">
    <property type="term" value="F:ATP binding"/>
    <property type="evidence" value="ECO:0007669"/>
    <property type="project" value="InterPro"/>
</dbReference>
<protein>
    <submittedName>
        <fullName evidence="1">Uncharacterized protein</fullName>
    </submittedName>
</protein>
<dbReference type="Gene3D" id="3.30.930.10">
    <property type="entry name" value="Bira Bifunctional Protein, Domain 2"/>
    <property type="match status" value="1"/>
</dbReference>
<dbReference type="GO" id="GO:0004828">
    <property type="term" value="F:serine-tRNA ligase activity"/>
    <property type="evidence" value="ECO:0007669"/>
    <property type="project" value="InterPro"/>
</dbReference>
<accession>A0AAW1WG34</accession>
<comment type="caution">
    <text evidence="1">The sequence shown here is derived from an EMBL/GenBank/DDBJ whole genome shotgun (WGS) entry which is preliminary data.</text>
</comment>
<evidence type="ECO:0000313" key="2">
    <source>
        <dbReference type="Proteomes" id="UP001457282"/>
    </source>
</evidence>
<reference evidence="1 2" key="1">
    <citation type="journal article" date="2023" name="G3 (Bethesda)">
        <title>A chromosome-length genome assembly and annotation of blackberry (Rubus argutus, cv. 'Hillquist').</title>
        <authorList>
            <person name="Bruna T."/>
            <person name="Aryal R."/>
            <person name="Dudchenko O."/>
            <person name="Sargent D.J."/>
            <person name="Mead D."/>
            <person name="Buti M."/>
            <person name="Cavallini A."/>
            <person name="Hytonen T."/>
            <person name="Andres J."/>
            <person name="Pham M."/>
            <person name="Weisz D."/>
            <person name="Mascagni F."/>
            <person name="Usai G."/>
            <person name="Natali L."/>
            <person name="Bassil N."/>
            <person name="Fernandez G.E."/>
            <person name="Lomsadze A."/>
            <person name="Armour M."/>
            <person name="Olukolu B."/>
            <person name="Poorten T."/>
            <person name="Britton C."/>
            <person name="Davik J."/>
            <person name="Ashrafi H."/>
            <person name="Aiden E.L."/>
            <person name="Borodovsky M."/>
            <person name="Worthington M."/>
        </authorList>
    </citation>
    <scope>NUCLEOTIDE SEQUENCE [LARGE SCALE GENOMIC DNA]</scope>
    <source>
        <strain evidence="1">PI 553951</strain>
    </source>
</reference>
<dbReference type="EMBL" id="JBEDUW010000006">
    <property type="protein sequence ID" value="KAK9923632.1"/>
    <property type="molecule type" value="Genomic_DNA"/>
</dbReference>
<dbReference type="Proteomes" id="UP001457282">
    <property type="component" value="Unassembled WGS sequence"/>
</dbReference>
<evidence type="ECO:0000313" key="1">
    <source>
        <dbReference type="EMBL" id="KAK9923632.1"/>
    </source>
</evidence>